<keyword evidence="2" id="KW-1185">Reference proteome</keyword>
<gene>
    <name evidence="1" type="ORF">HAX54_025900</name>
</gene>
<proteinExistence type="predicted"/>
<dbReference type="Proteomes" id="UP000823775">
    <property type="component" value="Unassembled WGS sequence"/>
</dbReference>
<accession>A0ABS8V0D0</accession>
<evidence type="ECO:0000313" key="1">
    <source>
        <dbReference type="EMBL" id="MCD9640541.1"/>
    </source>
</evidence>
<name>A0ABS8V0D0_DATST</name>
<evidence type="ECO:0000313" key="2">
    <source>
        <dbReference type="Proteomes" id="UP000823775"/>
    </source>
</evidence>
<sequence length="127" mass="14781">MVDMGLVGEEEGMGLHAFKEDVTKGENLFTYLKRRILLHQSLEKTIMGELGNGSYNFEERERVENQARELNFGKGDEKCRKWLVASLRQKKLHGSYQHDTNRIKDLYENHQRCQIAEVQTTNGSYES</sequence>
<dbReference type="EMBL" id="JACEIK010003148">
    <property type="protein sequence ID" value="MCD9640541.1"/>
    <property type="molecule type" value="Genomic_DNA"/>
</dbReference>
<reference evidence="1 2" key="1">
    <citation type="journal article" date="2021" name="BMC Genomics">
        <title>Datura genome reveals duplications of psychoactive alkaloid biosynthetic genes and high mutation rate following tissue culture.</title>
        <authorList>
            <person name="Rajewski A."/>
            <person name="Carter-House D."/>
            <person name="Stajich J."/>
            <person name="Litt A."/>
        </authorList>
    </citation>
    <scope>NUCLEOTIDE SEQUENCE [LARGE SCALE GENOMIC DNA]</scope>
    <source>
        <strain evidence="1">AR-01</strain>
    </source>
</reference>
<comment type="caution">
    <text evidence="1">The sequence shown here is derived from an EMBL/GenBank/DDBJ whole genome shotgun (WGS) entry which is preliminary data.</text>
</comment>
<protein>
    <submittedName>
        <fullName evidence="1">Uncharacterized protein</fullName>
    </submittedName>
</protein>
<organism evidence="1 2">
    <name type="scientific">Datura stramonium</name>
    <name type="common">Jimsonweed</name>
    <name type="synonym">Common thornapple</name>
    <dbReference type="NCBI Taxonomy" id="4076"/>
    <lineage>
        <taxon>Eukaryota</taxon>
        <taxon>Viridiplantae</taxon>
        <taxon>Streptophyta</taxon>
        <taxon>Embryophyta</taxon>
        <taxon>Tracheophyta</taxon>
        <taxon>Spermatophyta</taxon>
        <taxon>Magnoliopsida</taxon>
        <taxon>eudicotyledons</taxon>
        <taxon>Gunneridae</taxon>
        <taxon>Pentapetalae</taxon>
        <taxon>asterids</taxon>
        <taxon>lamiids</taxon>
        <taxon>Solanales</taxon>
        <taxon>Solanaceae</taxon>
        <taxon>Solanoideae</taxon>
        <taxon>Datureae</taxon>
        <taxon>Datura</taxon>
    </lineage>
</organism>